<evidence type="ECO:0000313" key="7">
    <source>
        <dbReference type="EMBL" id="ORX51668.1"/>
    </source>
</evidence>
<dbReference type="EMBL" id="MCGT01000020">
    <property type="protein sequence ID" value="ORX51668.1"/>
    <property type="molecule type" value="Genomic_DNA"/>
</dbReference>
<dbReference type="Gene3D" id="1.25.40.10">
    <property type="entry name" value="Tetratricopeptide repeat domain"/>
    <property type="match status" value="1"/>
</dbReference>
<dbReference type="PANTHER" id="PTHR46233:SF3">
    <property type="entry name" value="HYDROXYACYLGLUTATHIONE HYDROLASE GLOC"/>
    <property type="match status" value="1"/>
</dbReference>
<sequence length="410" mass="46088">MASPFQPPASNSKSYSLTLKGNQHYEKQQYNEAIQEYTKSMEHATTADFLALLYSNRSSCYLLAHQLMLALMDAEKVIQLAPDWPKVKVELEQYDDAIQLYRRALEMDNRDMGFHIQQLEVGRDLAVQKPSFANPVQRQVFDFAKQMRNIIYLVADIESKQCVIVDACWDIDGICQALEDRGYTIVACVVTHSHIDHVGHDTFPIKVNGLASLLKRYPHIKAYIHAEDIPSVRQTNPSIPINRLVASCTEITTQLHLGKRTHLRFIHTPGHTPGSQSILVNDCRLIAGDTLLCGGLCGRTDLAGGDRRQLENTLRHTLGQLDDRIVVYPGHNYGVDWSTIAIEREKGCLGEDLVGFGMSPTSNDLEERPTSRKSKRASVSSMISTFSIDKKRPLSVQHPTPLPMNSHTLR</sequence>
<keyword evidence="8" id="KW-1185">Reference proteome</keyword>
<dbReference type="InterPro" id="IPR036866">
    <property type="entry name" value="RibonucZ/Hydroxyglut_hydro"/>
</dbReference>
<organism evidence="7 8">
    <name type="scientific">Hesseltinella vesiculosa</name>
    <dbReference type="NCBI Taxonomy" id="101127"/>
    <lineage>
        <taxon>Eukaryota</taxon>
        <taxon>Fungi</taxon>
        <taxon>Fungi incertae sedis</taxon>
        <taxon>Mucoromycota</taxon>
        <taxon>Mucoromycotina</taxon>
        <taxon>Mucoromycetes</taxon>
        <taxon>Mucorales</taxon>
        <taxon>Cunninghamellaceae</taxon>
        <taxon>Hesseltinella</taxon>
    </lineage>
</organism>
<keyword evidence="4" id="KW-0862">Zinc</keyword>
<keyword evidence="3 7" id="KW-0378">Hydrolase</keyword>
<evidence type="ECO:0000313" key="8">
    <source>
        <dbReference type="Proteomes" id="UP000242146"/>
    </source>
</evidence>
<dbReference type="OrthoDB" id="515692at2759"/>
<evidence type="ECO:0000256" key="2">
    <source>
        <dbReference type="ARBA" id="ARBA00022723"/>
    </source>
</evidence>
<evidence type="ECO:0000259" key="6">
    <source>
        <dbReference type="SMART" id="SM00849"/>
    </source>
</evidence>
<dbReference type="InterPro" id="IPR051453">
    <property type="entry name" value="MBL_Glyoxalase_II"/>
</dbReference>
<dbReference type="Gene3D" id="3.60.15.10">
    <property type="entry name" value="Ribonuclease Z/Hydroxyacylglutathione hydrolase-like"/>
    <property type="match status" value="1"/>
</dbReference>
<dbReference type="PANTHER" id="PTHR46233">
    <property type="entry name" value="HYDROXYACYLGLUTATHIONE HYDROLASE GLOC"/>
    <property type="match status" value="1"/>
</dbReference>
<keyword evidence="2" id="KW-0479">Metal-binding</keyword>
<comment type="caution">
    <text evidence="7">The sequence shown here is derived from an EMBL/GenBank/DDBJ whole genome shotgun (WGS) entry which is preliminary data.</text>
</comment>
<dbReference type="AlphaFoldDB" id="A0A1X2GE28"/>
<evidence type="ECO:0000256" key="5">
    <source>
        <dbReference type="SAM" id="MobiDB-lite"/>
    </source>
</evidence>
<dbReference type="InterPro" id="IPR001279">
    <property type="entry name" value="Metallo-B-lactamas"/>
</dbReference>
<protein>
    <submittedName>
        <fullName evidence="7">Metallo-hydrolase/oxidoreductase</fullName>
    </submittedName>
</protein>
<evidence type="ECO:0000256" key="4">
    <source>
        <dbReference type="ARBA" id="ARBA00022833"/>
    </source>
</evidence>
<name>A0A1X2GE28_9FUNG</name>
<dbReference type="InterPro" id="IPR011990">
    <property type="entry name" value="TPR-like_helical_dom_sf"/>
</dbReference>
<dbReference type="Pfam" id="PF00753">
    <property type="entry name" value="Lactamase_B"/>
    <property type="match status" value="1"/>
</dbReference>
<feature type="region of interest" description="Disordered" evidence="5">
    <location>
        <begin position="359"/>
        <end position="410"/>
    </location>
</feature>
<evidence type="ECO:0000256" key="1">
    <source>
        <dbReference type="ARBA" id="ARBA00001947"/>
    </source>
</evidence>
<gene>
    <name evidence="7" type="ORF">DM01DRAFT_265267</name>
</gene>
<feature type="domain" description="Metallo-beta-lactamase" evidence="6">
    <location>
        <begin position="148"/>
        <end position="331"/>
    </location>
</feature>
<dbReference type="SMART" id="SM00849">
    <property type="entry name" value="Lactamase_B"/>
    <property type="match status" value="1"/>
</dbReference>
<proteinExistence type="predicted"/>
<accession>A0A1X2GE28</accession>
<dbReference type="GO" id="GO:0046872">
    <property type="term" value="F:metal ion binding"/>
    <property type="evidence" value="ECO:0007669"/>
    <property type="project" value="UniProtKB-KW"/>
</dbReference>
<dbReference type="SUPFAM" id="SSF56281">
    <property type="entry name" value="Metallo-hydrolase/oxidoreductase"/>
    <property type="match status" value="1"/>
</dbReference>
<dbReference type="SMART" id="SM00028">
    <property type="entry name" value="TPR"/>
    <property type="match status" value="3"/>
</dbReference>
<comment type="cofactor">
    <cofactor evidence="1">
        <name>Zn(2+)</name>
        <dbReference type="ChEBI" id="CHEBI:29105"/>
    </cofactor>
</comment>
<evidence type="ECO:0000256" key="3">
    <source>
        <dbReference type="ARBA" id="ARBA00022801"/>
    </source>
</evidence>
<reference evidence="7 8" key="1">
    <citation type="submission" date="2016-07" db="EMBL/GenBank/DDBJ databases">
        <title>Pervasive Adenine N6-methylation of Active Genes in Fungi.</title>
        <authorList>
            <consortium name="DOE Joint Genome Institute"/>
            <person name="Mondo S.J."/>
            <person name="Dannebaum R.O."/>
            <person name="Kuo R.C."/>
            <person name="Labutti K."/>
            <person name="Haridas S."/>
            <person name="Kuo A."/>
            <person name="Salamov A."/>
            <person name="Ahrendt S.R."/>
            <person name="Lipzen A."/>
            <person name="Sullivan W."/>
            <person name="Andreopoulos W.B."/>
            <person name="Clum A."/>
            <person name="Lindquist E."/>
            <person name="Daum C."/>
            <person name="Ramamoorthy G.K."/>
            <person name="Gryganskyi A."/>
            <person name="Culley D."/>
            <person name="Magnuson J.K."/>
            <person name="James T.Y."/>
            <person name="O'Malley M.A."/>
            <person name="Stajich J.E."/>
            <person name="Spatafora J.W."/>
            <person name="Visel A."/>
            <person name="Grigoriev I.V."/>
        </authorList>
    </citation>
    <scope>NUCLEOTIDE SEQUENCE [LARGE SCALE GENOMIC DNA]</scope>
    <source>
        <strain evidence="7 8">NRRL 3301</strain>
    </source>
</reference>
<feature type="compositionally biased region" description="Polar residues" evidence="5">
    <location>
        <begin position="377"/>
        <end position="387"/>
    </location>
</feature>
<dbReference type="GO" id="GO:0016787">
    <property type="term" value="F:hydrolase activity"/>
    <property type="evidence" value="ECO:0007669"/>
    <property type="project" value="UniProtKB-KW"/>
</dbReference>
<dbReference type="Proteomes" id="UP000242146">
    <property type="component" value="Unassembled WGS sequence"/>
</dbReference>
<dbReference type="SUPFAM" id="SSF48452">
    <property type="entry name" value="TPR-like"/>
    <property type="match status" value="1"/>
</dbReference>
<dbReference type="STRING" id="101127.A0A1X2GE28"/>
<dbReference type="InterPro" id="IPR019734">
    <property type="entry name" value="TPR_rpt"/>
</dbReference>